<accession>A0A7K0FS93</accession>
<evidence type="ECO:0000313" key="3">
    <source>
        <dbReference type="EMBL" id="MRX48511.1"/>
    </source>
</evidence>
<dbReference type="EMBL" id="WKJI01000004">
    <property type="protein sequence ID" value="MRX48511.1"/>
    <property type="molecule type" value="Genomic_DNA"/>
</dbReference>
<evidence type="ECO:0000256" key="1">
    <source>
        <dbReference type="ARBA" id="ARBA00022729"/>
    </source>
</evidence>
<dbReference type="Pfam" id="PF13505">
    <property type="entry name" value="OMP_b-brl"/>
    <property type="match status" value="1"/>
</dbReference>
<organism evidence="3 4">
    <name type="scientific">Pedobacter puniceum</name>
    <dbReference type="NCBI Taxonomy" id="2666136"/>
    <lineage>
        <taxon>Bacteria</taxon>
        <taxon>Pseudomonadati</taxon>
        <taxon>Bacteroidota</taxon>
        <taxon>Sphingobacteriia</taxon>
        <taxon>Sphingobacteriales</taxon>
        <taxon>Sphingobacteriaceae</taxon>
        <taxon>Pedobacter</taxon>
    </lineage>
</organism>
<sequence>MKITFLTITILFISQLSYSQITKNSWLVGGGVSFANTIIDGENASETINIAISSNAGYFVLDKLALGTKLSFTSDYIPKTSIKTNFYTVGPFVRYYLFSPEKVFNIYAQTAFEFKYRNDSEGAIRTFSALGGPVIFLNQHVALEFNLGYANTNFKNNELNIKTIQSGISLQIHLTK</sequence>
<keyword evidence="4" id="KW-1185">Reference proteome</keyword>
<name>A0A7K0FS93_9SPHI</name>
<protein>
    <submittedName>
        <fullName evidence="3">Outer membrane beta-barrel protein</fullName>
    </submittedName>
</protein>
<evidence type="ECO:0000259" key="2">
    <source>
        <dbReference type="Pfam" id="PF13505"/>
    </source>
</evidence>
<dbReference type="AlphaFoldDB" id="A0A7K0FS93"/>
<evidence type="ECO:0000313" key="4">
    <source>
        <dbReference type="Proteomes" id="UP000462931"/>
    </source>
</evidence>
<dbReference type="InterPro" id="IPR027385">
    <property type="entry name" value="Beta-barrel_OMP"/>
</dbReference>
<feature type="domain" description="Outer membrane protein beta-barrel" evidence="2">
    <location>
        <begin position="7"/>
        <end position="169"/>
    </location>
</feature>
<proteinExistence type="predicted"/>
<comment type="caution">
    <text evidence="3">The sequence shown here is derived from an EMBL/GenBank/DDBJ whole genome shotgun (WGS) entry which is preliminary data.</text>
</comment>
<gene>
    <name evidence="3" type="ORF">GJJ64_15055</name>
</gene>
<dbReference type="Proteomes" id="UP000462931">
    <property type="component" value="Unassembled WGS sequence"/>
</dbReference>
<keyword evidence="1" id="KW-0732">Signal</keyword>
<dbReference type="RefSeq" id="WP_039450519.1">
    <property type="nucleotide sequence ID" value="NZ_WKJI01000004.1"/>
</dbReference>
<reference evidence="3 4" key="1">
    <citation type="submission" date="2019-11" db="EMBL/GenBank/DDBJ databases">
        <authorList>
            <person name="Cheng Q."/>
            <person name="Yang Z."/>
        </authorList>
    </citation>
    <scope>NUCLEOTIDE SEQUENCE [LARGE SCALE GENOMIC DNA]</scope>
    <source>
        <strain evidence="3 4">HX-22-1</strain>
    </source>
</reference>